<evidence type="ECO:0000259" key="10">
    <source>
        <dbReference type="PROSITE" id="PS51281"/>
    </source>
</evidence>
<proteinExistence type="inferred from homology"/>
<comment type="subcellular location">
    <subcellularLocation>
        <location evidence="1">Nucleus</location>
        <location evidence="1">Nucleoplasm</location>
    </subcellularLocation>
</comment>
<dbReference type="Pfam" id="PF22602">
    <property type="entry name" value="NXF_NTF2"/>
    <property type="match status" value="1"/>
</dbReference>
<dbReference type="EMBL" id="JAGEUA010000006">
    <property type="protein sequence ID" value="KAL0973889.1"/>
    <property type="molecule type" value="Genomic_DNA"/>
</dbReference>
<dbReference type="PANTHER" id="PTHR10662">
    <property type="entry name" value="NUCLEAR RNA EXPORT FACTOR"/>
    <property type="match status" value="1"/>
</dbReference>
<dbReference type="Gene3D" id="3.10.450.50">
    <property type="match status" value="1"/>
</dbReference>
<evidence type="ECO:0000256" key="8">
    <source>
        <dbReference type="ARBA" id="ARBA00023242"/>
    </source>
</evidence>
<dbReference type="InterPro" id="IPR001611">
    <property type="entry name" value="Leu-rich_rpt"/>
</dbReference>
<dbReference type="GO" id="GO:0003723">
    <property type="term" value="F:RNA binding"/>
    <property type="evidence" value="ECO:0007669"/>
    <property type="project" value="UniProtKB-KW"/>
</dbReference>
<comment type="similarity">
    <text evidence="2">Belongs to the NXF family.</text>
</comment>
<dbReference type="AlphaFoldDB" id="A0ABD0WK34"/>
<dbReference type="PROSITE" id="PS51450">
    <property type="entry name" value="LRR"/>
    <property type="match status" value="2"/>
</dbReference>
<dbReference type="InterPro" id="IPR009060">
    <property type="entry name" value="UBA-like_sf"/>
</dbReference>
<accession>A0ABD0WK34</accession>
<organism evidence="11 12">
    <name type="scientific">Umbra pygmaea</name>
    <name type="common">Eastern mudminnow</name>
    <dbReference type="NCBI Taxonomy" id="75934"/>
    <lineage>
        <taxon>Eukaryota</taxon>
        <taxon>Metazoa</taxon>
        <taxon>Chordata</taxon>
        <taxon>Craniata</taxon>
        <taxon>Vertebrata</taxon>
        <taxon>Euteleostomi</taxon>
        <taxon>Actinopterygii</taxon>
        <taxon>Neopterygii</taxon>
        <taxon>Teleostei</taxon>
        <taxon>Protacanthopterygii</taxon>
        <taxon>Esociformes</taxon>
        <taxon>Umbridae</taxon>
        <taxon>Umbra</taxon>
    </lineage>
</organism>
<dbReference type="SUPFAM" id="SSF46934">
    <property type="entry name" value="UBA-like"/>
    <property type="match status" value="1"/>
</dbReference>
<evidence type="ECO:0000256" key="4">
    <source>
        <dbReference type="ARBA" id="ARBA00022614"/>
    </source>
</evidence>
<feature type="domain" description="TAP-C" evidence="10">
    <location>
        <begin position="599"/>
        <end position="653"/>
    </location>
</feature>
<dbReference type="PANTHER" id="PTHR10662:SF22">
    <property type="entry name" value="NUCLEAR RNA EXPORT FACTOR 1"/>
    <property type="match status" value="1"/>
</dbReference>
<dbReference type="InterPro" id="IPR012677">
    <property type="entry name" value="Nucleotide-bd_a/b_plait_sf"/>
</dbReference>
<comment type="caution">
    <text evidence="11">The sequence shown here is derived from an EMBL/GenBank/DDBJ whole genome shotgun (WGS) entry which is preliminary data.</text>
</comment>
<evidence type="ECO:0008006" key="13">
    <source>
        <dbReference type="Google" id="ProtNLM"/>
    </source>
</evidence>
<dbReference type="GO" id="GO:0051028">
    <property type="term" value="P:mRNA transport"/>
    <property type="evidence" value="ECO:0007669"/>
    <property type="project" value="UniProtKB-KW"/>
</dbReference>
<keyword evidence="5" id="KW-0677">Repeat</keyword>
<evidence type="ECO:0000313" key="11">
    <source>
        <dbReference type="EMBL" id="KAL0973889.1"/>
    </source>
</evidence>
<dbReference type="Pfam" id="PF24048">
    <property type="entry name" value="LRR_NXF1-5"/>
    <property type="match status" value="1"/>
</dbReference>
<reference evidence="11 12" key="1">
    <citation type="submission" date="2024-06" db="EMBL/GenBank/DDBJ databases">
        <authorList>
            <person name="Pan Q."/>
            <person name="Wen M."/>
            <person name="Jouanno E."/>
            <person name="Zahm M."/>
            <person name="Klopp C."/>
            <person name="Cabau C."/>
            <person name="Louis A."/>
            <person name="Berthelot C."/>
            <person name="Parey E."/>
            <person name="Roest Crollius H."/>
            <person name="Montfort J."/>
            <person name="Robinson-Rechavi M."/>
            <person name="Bouchez O."/>
            <person name="Lampietro C."/>
            <person name="Lopez Roques C."/>
            <person name="Donnadieu C."/>
            <person name="Postlethwait J."/>
            <person name="Bobe J."/>
            <person name="Verreycken H."/>
            <person name="Guiguen Y."/>
        </authorList>
    </citation>
    <scope>NUCLEOTIDE SEQUENCE [LARGE SCALE GENOMIC DNA]</scope>
    <source>
        <strain evidence="11">Up_M1</strain>
        <tissue evidence="11">Testis</tissue>
    </source>
</reference>
<gene>
    <name evidence="11" type="ORF">UPYG_G00212460</name>
</gene>
<evidence type="ECO:0000256" key="7">
    <source>
        <dbReference type="ARBA" id="ARBA00022884"/>
    </source>
</evidence>
<keyword evidence="6" id="KW-0509">mRNA transport</keyword>
<dbReference type="InterPro" id="IPR032710">
    <property type="entry name" value="NTF2-like_dom_sf"/>
</dbReference>
<name>A0ABD0WK34_UMBPY</name>
<dbReference type="CDD" id="cd14342">
    <property type="entry name" value="UBA_TAP-C"/>
    <property type="match status" value="1"/>
</dbReference>
<dbReference type="FunFam" id="3.10.450.50:FF:000004">
    <property type="entry name" value="Nuclear RNA export factor 1"/>
    <property type="match status" value="1"/>
</dbReference>
<dbReference type="InterPro" id="IPR002075">
    <property type="entry name" value="NTF2_dom"/>
</dbReference>
<keyword evidence="3" id="KW-0813">Transport</keyword>
<dbReference type="InterPro" id="IPR015245">
    <property type="entry name" value="Tap_RNA-bd"/>
</dbReference>
<keyword evidence="4" id="KW-0433">Leucine-rich repeat</keyword>
<dbReference type="InterPro" id="IPR057125">
    <property type="entry name" value="NXF1/2/3/5-like_LRR"/>
</dbReference>
<dbReference type="Pfam" id="PF03943">
    <property type="entry name" value="TAP_C"/>
    <property type="match status" value="1"/>
</dbReference>
<dbReference type="Gene3D" id="3.80.10.10">
    <property type="entry name" value="Ribonuclease Inhibitor"/>
    <property type="match status" value="1"/>
</dbReference>
<dbReference type="FunFam" id="1.10.8.10:FF:000018">
    <property type="entry name" value="Nuclear RNA export factor 1"/>
    <property type="match status" value="1"/>
</dbReference>
<dbReference type="InterPro" id="IPR005637">
    <property type="entry name" value="TAP_C_dom"/>
</dbReference>
<dbReference type="SUPFAM" id="SSF54928">
    <property type="entry name" value="RNA-binding domain, RBD"/>
    <property type="match status" value="1"/>
</dbReference>
<dbReference type="InterPro" id="IPR018222">
    <property type="entry name" value="Nuclear_transport_factor_2_euk"/>
</dbReference>
<dbReference type="FunFam" id="3.80.10.10:FF:000384">
    <property type="entry name" value="Nuclear RNA export factor 1"/>
    <property type="match status" value="1"/>
</dbReference>
<dbReference type="Gene3D" id="1.10.8.10">
    <property type="entry name" value="DNA helicase RuvA subunit, C-terminal domain"/>
    <property type="match status" value="1"/>
</dbReference>
<dbReference type="GO" id="GO:0005654">
    <property type="term" value="C:nucleoplasm"/>
    <property type="evidence" value="ECO:0007669"/>
    <property type="project" value="UniProtKB-SubCell"/>
</dbReference>
<evidence type="ECO:0000256" key="5">
    <source>
        <dbReference type="ARBA" id="ARBA00022737"/>
    </source>
</evidence>
<evidence type="ECO:0000259" key="9">
    <source>
        <dbReference type="PROSITE" id="PS50177"/>
    </source>
</evidence>
<dbReference type="GO" id="GO:0005635">
    <property type="term" value="C:nuclear envelope"/>
    <property type="evidence" value="ECO:0007669"/>
    <property type="project" value="UniProtKB-ARBA"/>
</dbReference>
<dbReference type="InterPro" id="IPR032675">
    <property type="entry name" value="LRR_dom_sf"/>
</dbReference>
<feature type="domain" description="NTF2" evidence="9">
    <location>
        <begin position="423"/>
        <end position="572"/>
    </location>
</feature>
<keyword evidence="8" id="KW-0539">Nucleus</keyword>
<dbReference type="Gene3D" id="3.30.70.330">
    <property type="match status" value="1"/>
</dbReference>
<protein>
    <recommendedName>
        <fullName evidence="13">Nuclear RNA export factor 1</fullName>
    </recommendedName>
</protein>
<evidence type="ECO:0000313" key="12">
    <source>
        <dbReference type="Proteomes" id="UP001557470"/>
    </source>
</evidence>
<dbReference type="PROSITE" id="PS51281">
    <property type="entry name" value="TAP_C"/>
    <property type="match status" value="1"/>
</dbReference>
<dbReference type="PROSITE" id="PS50177">
    <property type="entry name" value="NTF2_DOMAIN"/>
    <property type="match status" value="1"/>
</dbReference>
<dbReference type="SUPFAM" id="SSF54427">
    <property type="entry name" value="NTF2-like"/>
    <property type="match status" value="1"/>
</dbReference>
<dbReference type="SUPFAM" id="SSF52058">
    <property type="entry name" value="L domain-like"/>
    <property type="match status" value="1"/>
</dbReference>
<dbReference type="Proteomes" id="UP001557470">
    <property type="component" value="Unassembled WGS sequence"/>
</dbReference>
<sequence length="653" mass="73562">MTFFRKGYPNLAIVAHVQLDQGEPGQKEVVVQREVTNKRTLHKEPDDRICASSFRGGRKVQCIFRGPGYGAQAMQQRPRGGPVSEFRTPGPEQRVHFKGDFDAISRNNSPQDGICHRRSSSSYRWAPRTVDVRFDGGRRGVGVHTVGDGGRKNKTWYKMIIPYGKKYDKNWLLKALQNMCSVPFTPLQYQIQGHEAHFYIDDGSTAYALCSVSHQITDNEGYQVVVLMDPCPPPSNLNTQLKPRDIQHLKQCMAKRFDTSHCALDLNNLHSDPELRSENISAILSRKTFVDAVGKVIKENIPELVRLNLSNNNLYRLDHVADLINNSPHLKTLDLSHNELKTVKELDRLKGLKLVELWLDRNPLCDLLKDKPTYINAVRERFPQLLKLDGHDLPPVIVFDVVTPTTIPPCTGSYFVSEEIKFLILHFLQQYYSVYDSGDRQPLLGAYHDRATFSLSQPSSQPVKRCNLRDYRTDSRNMKQLKDPSTRFCLLKHTRVNVVSLINNLPKTQHDTASFNVDVNAYTSTLLSFTVSGLFKEVAGTFQDSVRAFSRVFIAVPAGNSGLCIVNDELFVRNATKEEICGVFAAPPASGGPVVPLSTPQQEMLSAFSVKSGMNLVWSQKCLQDNDWDFNKAGHIFTQMQAEGKIPGVAFIK</sequence>
<keyword evidence="12" id="KW-1185">Reference proteome</keyword>
<evidence type="ECO:0000256" key="6">
    <source>
        <dbReference type="ARBA" id="ARBA00022816"/>
    </source>
</evidence>
<keyword evidence="7" id="KW-0694">RNA-binding</keyword>
<dbReference type="Pfam" id="PF09162">
    <property type="entry name" value="Tap-RNA_bind"/>
    <property type="match status" value="1"/>
</dbReference>
<dbReference type="InterPro" id="IPR030217">
    <property type="entry name" value="NXF_fam"/>
</dbReference>
<evidence type="ECO:0000256" key="1">
    <source>
        <dbReference type="ARBA" id="ARBA00004642"/>
    </source>
</evidence>
<dbReference type="InterPro" id="IPR035979">
    <property type="entry name" value="RBD_domain_sf"/>
</dbReference>
<dbReference type="SMART" id="SM00804">
    <property type="entry name" value="TAP_C"/>
    <property type="match status" value="1"/>
</dbReference>
<evidence type="ECO:0000256" key="3">
    <source>
        <dbReference type="ARBA" id="ARBA00022448"/>
    </source>
</evidence>
<evidence type="ECO:0000256" key="2">
    <source>
        <dbReference type="ARBA" id="ARBA00009285"/>
    </source>
</evidence>